<protein>
    <recommendedName>
        <fullName evidence="5">DUF4407 domain-containing protein</fullName>
    </recommendedName>
</protein>
<accession>A0A101A801</accession>
<name>A0A101A801_9MYCO</name>
<keyword evidence="2" id="KW-0812">Transmembrane</keyword>
<keyword evidence="2" id="KW-1133">Transmembrane helix</keyword>
<feature type="transmembrane region" description="Helical" evidence="2">
    <location>
        <begin position="38"/>
        <end position="62"/>
    </location>
</feature>
<reference evidence="3 4" key="1">
    <citation type="submission" date="2016-01" db="EMBL/GenBank/DDBJ databases">
        <authorList>
            <consortium name="TB Trials Study Group"/>
            <person name="Sutton G."/>
            <person name="Brinkac L."/>
            <person name="Sanka R."/>
            <person name="Adams M."/>
            <person name="Lau E.L."/>
            <person name="Macaden R."/>
            <person name="Grewal H.M.S."/>
        </authorList>
    </citation>
    <scope>NUCLEOTIDE SEQUENCE [LARGE SCALE GENOMIC DNA]</scope>
    <source>
        <strain evidence="3 4">IS-1744</strain>
    </source>
</reference>
<dbReference type="EMBL" id="LQIR01000014">
    <property type="protein sequence ID" value="KUI16994.1"/>
    <property type="molecule type" value="Genomic_DNA"/>
</dbReference>
<keyword evidence="4" id="KW-1185">Reference proteome</keyword>
<dbReference type="Proteomes" id="UP000053707">
    <property type="component" value="Unassembled WGS sequence"/>
</dbReference>
<dbReference type="InterPro" id="IPR025519">
    <property type="entry name" value="DUF4407"/>
</dbReference>
<gene>
    <name evidence="3" type="ORF">AU192_20985</name>
</gene>
<evidence type="ECO:0000256" key="1">
    <source>
        <dbReference type="SAM" id="MobiDB-lite"/>
    </source>
</evidence>
<evidence type="ECO:0000313" key="4">
    <source>
        <dbReference type="Proteomes" id="UP000053707"/>
    </source>
</evidence>
<feature type="transmembrane region" description="Helical" evidence="2">
    <location>
        <begin position="104"/>
        <end position="124"/>
    </location>
</feature>
<feature type="region of interest" description="Disordered" evidence="1">
    <location>
        <begin position="533"/>
        <end position="572"/>
    </location>
</feature>
<evidence type="ECO:0000313" key="3">
    <source>
        <dbReference type="EMBL" id="KUI16994.1"/>
    </source>
</evidence>
<dbReference type="RefSeq" id="WP_064395740.1">
    <property type="nucleotide sequence ID" value="NZ_LQIR01000014.1"/>
</dbReference>
<feature type="region of interest" description="Disordered" evidence="1">
    <location>
        <begin position="411"/>
        <end position="445"/>
    </location>
</feature>
<keyword evidence="2" id="KW-0472">Membrane</keyword>
<dbReference type="Pfam" id="PF14362">
    <property type="entry name" value="DUF4407"/>
    <property type="match status" value="1"/>
</dbReference>
<comment type="caution">
    <text evidence="3">The sequence shown here is derived from an EMBL/GenBank/DDBJ whole genome shotgun (WGS) entry which is preliminary data.</text>
</comment>
<proteinExistence type="predicted"/>
<feature type="transmembrane region" description="Helical" evidence="2">
    <location>
        <begin position="68"/>
        <end position="92"/>
    </location>
</feature>
<evidence type="ECO:0000256" key="2">
    <source>
        <dbReference type="SAM" id="Phobius"/>
    </source>
</evidence>
<dbReference type="AlphaFoldDB" id="A0A101A801"/>
<organism evidence="3 4">
    <name type="scientific">Mycobacterium lehmannii</name>
    <dbReference type="NCBI Taxonomy" id="2048550"/>
    <lineage>
        <taxon>Bacteria</taxon>
        <taxon>Bacillati</taxon>
        <taxon>Actinomycetota</taxon>
        <taxon>Actinomycetes</taxon>
        <taxon>Mycobacteriales</taxon>
        <taxon>Mycobacteriaceae</taxon>
        <taxon>Mycobacterium</taxon>
    </lineage>
</organism>
<sequence>MSAHRASQQNHDVSPVASALVWLGGGDRRDLSARHEQSTLVSAGVVVLVAALLAWLVAAVALDSSTTWPLMAVVAVTSTFGLLVGAVSRVLAAGAVRGAGVVGRAAVAVAVGLVVGELAAVVVFSGSVDRLLEERAAMAADGTPAVTRAAADLDRSRAARDGLDAAVEQAVQRRQEALVVARCEFNPRPDCPQTFITGVPGAGPENRTANDFLADAQLALDATLAERDRLAPELDAQVADAEQALSQARQAAAAGADRGLGARWVAMNDHTLGEAGALMLRLLVDAFFVLLALLPLILRLWRGETSQDRGIAADAERDRAELQADTSVAVKRAEVRAAIENMWAEQQLASARMAVEAQLEIDREQQRRRVIEAIEPAVSARAERIIEPQDVYLPIAAEAEAASLVAAEAPSVETPEVVTPQNLPAPVDDDRSVEPTGEGGRSLIPGIPDVTRAAARWIRPLVPPIIANAIDTTTKPLRGVRQILEETEEIHFSMRRTRKVTNHMEESVSDASGSARATTVRDDDCDYGYGHVGRGAGPASAAVTSEGHAELAGGGARELSGHRGPRELPPGR</sequence>
<evidence type="ECO:0008006" key="5">
    <source>
        <dbReference type="Google" id="ProtNLM"/>
    </source>
</evidence>